<feature type="transmembrane region" description="Helical" evidence="1">
    <location>
        <begin position="72"/>
        <end position="91"/>
    </location>
</feature>
<dbReference type="Proteomes" id="UP001432027">
    <property type="component" value="Unassembled WGS sequence"/>
</dbReference>
<keyword evidence="1" id="KW-0472">Membrane</keyword>
<accession>A0AAV5TCV2</accession>
<evidence type="ECO:0000256" key="1">
    <source>
        <dbReference type="SAM" id="Phobius"/>
    </source>
</evidence>
<protein>
    <submittedName>
        <fullName evidence="2">Uncharacterized protein</fullName>
    </submittedName>
</protein>
<organism evidence="2 3">
    <name type="scientific">Pristionchus entomophagus</name>
    <dbReference type="NCBI Taxonomy" id="358040"/>
    <lineage>
        <taxon>Eukaryota</taxon>
        <taxon>Metazoa</taxon>
        <taxon>Ecdysozoa</taxon>
        <taxon>Nematoda</taxon>
        <taxon>Chromadorea</taxon>
        <taxon>Rhabditida</taxon>
        <taxon>Rhabditina</taxon>
        <taxon>Diplogasteromorpha</taxon>
        <taxon>Diplogasteroidea</taxon>
        <taxon>Neodiplogasteridae</taxon>
        <taxon>Pristionchus</taxon>
    </lineage>
</organism>
<keyword evidence="3" id="KW-1185">Reference proteome</keyword>
<reference evidence="2" key="1">
    <citation type="submission" date="2023-10" db="EMBL/GenBank/DDBJ databases">
        <title>Genome assembly of Pristionchus species.</title>
        <authorList>
            <person name="Yoshida K."/>
            <person name="Sommer R.J."/>
        </authorList>
    </citation>
    <scope>NUCLEOTIDE SEQUENCE</scope>
    <source>
        <strain evidence="2">RS0144</strain>
    </source>
</reference>
<evidence type="ECO:0000313" key="3">
    <source>
        <dbReference type="Proteomes" id="UP001432027"/>
    </source>
</evidence>
<dbReference type="AlphaFoldDB" id="A0AAV5TCV2"/>
<feature type="transmembrane region" description="Helical" evidence="1">
    <location>
        <begin position="45"/>
        <end position="65"/>
    </location>
</feature>
<sequence length="101" mass="11000">KMFTHRICCCSATVASQVMAIIAIVMGALLALSNWLDGTNIYLDITQTVIVVIELIACILVFVAVCTIRPVFMIPIIVIMSGGSCKLLFQLHSNGSHIWGY</sequence>
<comment type="caution">
    <text evidence="2">The sequence shown here is derived from an EMBL/GenBank/DDBJ whole genome shotgun (WGS) entry which is preliminary data.</text>
</comment>
<proteinExistence type="predicted"/>
<feature type="transmembrane region" description="Helical" evidence="1">
    <location>
        <begin position="12"/>
        <end position="33"/>
    </location>
</feature>
<keyword evidence="1" id="KW-0812">Transmembrane</keyword>
<evidence type="ECO:0000313" key="2">
    <source>
        <dbReference type="EMBL" id="GMS93387.1"/>
    </source>
</evidence>
<gene>
    <name evidence="2" type="ORF">PENTCL1PPCAC_15561</name>
</gene>
<name>A0AAV5TCV2_9BILA</name>
<dbReference type="EMBL" id="BTSX01000004">
    <property type="protein sequence ID" value="GMS93387.1"/>
    <property type="molecule type" value="Genomic_DNA"/>
</dbReference>
<feature type="non-terminal residue" evidence="2">
    <location>
        <position position="1"/>
    </location>
</feature>
<keyword evidence="1" id="KW-1133">Transmembrane helix</keyword>